<dbReference type="EMBL" id="CAJPDT010000038">
    <property type="protein sequence ID" value="CAF9924978.1"/>
    <property type="molecule type" value="Genomic_DNA"/>
</dbReference>
<dbReference type="OrthoDB" id="5403729at2759"/>
<comment type="caution">
    <text evidence="1">The sequence shown here is derived from an EMBL/GenBank/DDBJ whole genome shotgun (WGS) entry which is preliminary data.</text>
</comment>
<name>A0A8H3FI66_9LECA</name>
<reference evidence="1" key="1">
    <citation type="submission" date="2021-03" db="EMBL/GenBank/DDBJ databases">
        <authorList>
            <person name="Tagirdzhanova G."/>
        </authorList>
    </citation>
    <scope>NUCLEOTIDE SEQUENCE</scope>
</reference>
<evidence type="ECO:0000313" key="2">
    <source>
        <dbReference type="Proteomes" id="UP000664534"/>
    </source>
</evidence>
<protein>
    <submittedName>
        <fullName evidence="1">Uncharacterized protein</fullName>
    </submittedName>
</protein>
<dbReference type="AlphaFoldDB" id="A0A8H3FI66"/>
<evidence type="ECO:0000313" key="1">
    <source>
        <dbReference type="EMBL" id="CAF9924978.1"/>
    </source>
</evidence>
<proteinExistence type="predicted"/>
<gene>
    <name evidence="1" type="ORF">IMSHALPRED_006342</name>
</gene>
<sequence>MSETATKTALATLQSLEARLQKVQWYLSGSGSDEVEDTLRGVRAQGQDHTVQARLARLKNNLGKLCASYPDLFHPTSTDAPTNLSTQEILSIVNSCAPSYQTTASRLKAIKDLPIPPAEASASLIRLHPRLLRLELLQDEQATDMADLRGRSARAIQRWYELGVLGGSECWSEWEGRVVEVEKGVRRREGRMAKEVEEEEAYDG</sequence>
<organism evidence="1 2">
    <name type="scientific">Imshaugia aleurites</name>
    <dbReference type="NCBI Taxonomy" id="172621"/>
    <lineage>
        <taxon>Eukaryota</taxon>
        <taxon>Fungi</taxon>
        <taxon>Dikarya</taxon>
        <taxon>Ascomycota</taxon>
        <taxon>Pezizomycotina</taxon>
        <taxon>Lecanoromycetes</taxon>
        <taxon>OSLEUM clade</taxon>
        <taxon>Lecanoromycetidae</taxon>
        <taxon>Lecanorales</taxon>
        <taxon>Lecanorineae</taxon>
        <taxon>Parmeliaceae</taxon>
        <taxon>Imshaugia</taxon>
    </lineage>
</organism>
<keyword evidence="2" id="KW-1185">Reference proteome</keyword>
<accession>A0A8H3FI66</accession>
<dbReference type="Proteomes" id="UP000664534">
    <property type="component" value="Unassembled WGS sequence"/>
</dbReference>